<accession>A0A7C2XUT2</accession>
<dbReference type="Gene3D" id="3.40.1550.10">
    <property type="entry name" value="CheC-like"/>
    <property type="match status" value="1"/>
</dbReference>
<dbReference type="PANTHER" id="PTHR39452">
    <property type="entry name" value="CHEY-P PHOSPHATASE CHEX"/>
    <property type="match status" value="1"/>
</dbReference>
<dbReference type="EMBL" id="DSDS01000036">
    <property type="protein sequence ID" value="HET97398.1"/>
    <property type="molecule type" value="Genomic_DNA"/>
</dbReference>
<name>A0A7C2XUT2_9BACT</name>
<dbReference type="CDD" id="cd17906">
    <property type="entry name" value="CheX"/>
    <property type="match status" value="1"/>
</dbReference>
<dbReference type="InterPro" id="IPR028051">
    <property type="entry name" value="CheX-like_dom"/>
</dbReference>
<organism evidence="3">
    <name type="scientific">Desulfurivibrio alkaliphilus</name>
    <dbReference type="NCBI Taxonomy" id="427923"/>
    <lineage>
        <taxon>Bacteria</taxon>
        <taxon>Pseudomonadati</taxon>
        <taxon>Thermodesulfobacteriota</taxon>
        <taxon>Desulfobulbia</taxon>
        <taxon>Desulfobulbales</taxon>
        <taxon>Desulfobulbaceae</taxon>
        <taxon>Desulfurivibrio</taxon>
    </lineage>
</organism>
<evidence type="ECO:0000256" key="1">
    <source>
        <dbReference type="ARBA" id="ARBA00022500"/>
    </source>
</evidence>
<evidence type="ECO:0000259" key="2">
    <source>
        <dbReference type="Pfam" id="PF13690"/>
    </source>
</evidence>
<sequence>MLKAELINPFLNATKNVIETMAQTRIKAGKPYLKDDKLAFGEVTGVIGMSSETTSGTMIVSFSAPAILKIVANMLMEPLRPAIDDEVVDAVGEITNMICGGAKAELAKINHNFDLATPTMLVGKGVEIPYYSSTPTIVIPFATEEGGFVVEANLGTC</sequence>
<dbReference type="InterPro" id="IPR028976">
    <property type="entry name" value="CheC-like_sf"/>
</dbReference>
<dbReference type="SUPFAM" id="SSF103039">
    <property type="entry name" value="CheC-like"/>
    <property type="match status" value="1"/>
</dbReference>
<dbReference type="PANTHER" id="PTHR39452:SF1">
    <property type="entry name" value="CHEY-P PHOSPHATASE CHEX"/>
    <property type="match status" value="1"/>
</dbReference>
<reference evidence="3" key="1">
    <citation type="journal article" date="2020" name="mSystems">
        <title>Genome- and Community-Level Interaction Insights into Carbon Utilization and Element Cycling Functions of Hydrothermarchaeota in Hydrothermal Sediment.</title>
        <authorList>
            <person name="Zhou Z."/>
            <person name="Liu Y."/>
            <person name="Xu W."/>
            <person name="Pan J."/>
            <person name="Luo Z.H."/>
            <person name="Li M."/>
        </authorList>
    </citation>
    <scope>NUCLEOTIDE SEQUENCE [LARGE SCALE GENOMIC DNA]</scope>
    <source>
        <strain evidence="3">SpSt-1224</strain>
    </source>
</reference>
<feature type="domain" description="Chemotaxis phosphatase CheX-like" evidence="2">
    <location>
        <begin position="43"/>
        <end position="141"/>
    </location>
</feature>
<protein>
    <submittedName>
        <fullName evidence="3">Chemotaxis protein CheX</fullName>
    </submittedName>
</protein>
<keyword evidence="1" id="KW-0145">Chemotaxis</keyword>
<dbReference type="InterPro" id="IPR038756">
    <property type="entry name" value="CheX-like"/>
</dbReference>
<dbReference type="Proteomes" id="UP000885986">
    <property type="component" value="Unassembled WGS sequence"/>
</dbReference>
<evidence type="ECO:0000313" key="3">
    <source>
        <dbReference type="EMBL" id="HET97398.1"/>
    </source>
</evidence>
<proteinExistence type="predicted"/>
<comment type="caution">
    <text evidence="3">The sequence shown here is derived from an EMBL/GenBank/DDBJ whole genome shotgun (WGS) entry which is preliminary data.</text>
</comment>
<dbReference type="GO" id="GO:0006935">
    <property type="term" value="P:chemotaxis"/>
    <property type="evidence" value="ECO:0007669"/>
    <property type="project" value="UniProtKB-KW"/>
</dbReference>
<gene>
    <name evidence="3" type="ORF">ENN98_01580</name>
</gene>
<dbReference type="Pfam" id="PF13690">
    <property type="entry name" value="CheX"/>
    <property type="match status" value="1"/>
</dbReference>
<dbReference type="AlphaFoldDB" id="A0A7C2XUT2"/>